<evidence type="ECO:0000313" key="2">
    <source>
        <dbReference type="Proteomes" id="UP000319138"/>
    </source>
</evidence>
<dbReference type="Gene3D" id="1.10.238.160">
    <property type="match status" value="1"/>
</dbReference>
<protein>
    <submittedName>
        <fullName evidence="1">AlpA family phage regulatory protein</fullName>
    </submittedName>
</protein>
<reference evidence="1 2" key="1">
    <citation type="submission" date="2019-07" db="EMBL/GenBank/DDBJ databases">
        <title>Gilliamella genomes.</title>
        <authorList>
            <person name="Zheng H."/>
        </authorList>
    </citation>
    <scope>NUCLEOTIDE SEQUENCE [LARGE SCALE GENOMIC DNA]</scope>
    <source>
        <strain evidence="1 2">W8131</strain>
    </source>
</reference>
<name>A0A556RSH3_9GAMM</name>
<dbReference type="Pfam" id="PF05930">
    <property type="entry name" value="Phage_AlpA"/>
    <property type="match status" value="1"/>
</dbReference>
<dbReference type="Proteomes" id="UP000319138">
    <property type="component" value="Unassembled WGS sequence"/>
</dbReference>
<dbReference type="InterPro" id="IPR052931">
    <property type="entry name" value="Prophage_regulatory_activator"/>
</dbReference>
<dbReference type="EMBL" id="VMHL01000001">
    <property type="protein sequence ID" value="TSJ91856.1"/>
    <property type="molecule type" value="Genomic_DNA"/>
</dbReference>
<dbReference type="PANTHER" id="PTHR36154:SF1">
    <property type="entry name" value="DNA-BINDING TRANSCRIPTIONAL ACTIVATOR ALPA"/>
    <property type="match status" value="1"/>
</dbReference>
<dbReference type="AlphaFoldDB" id="A0A556RSH3"/>
<sequence length="66" mass="7667">MTNIGSNNTILITTKQVLEKIGLGRTKLYYLMESPNFPKPIRFAKNCIRWDLAEIEAWIDANKARR</sequence>
<gene>
    <name evidence="1" type="ORF">FPQ14_00900</name>
</gene>
<dbReference type="PANTHER" id="PTHR36154">
    <property type="entry name" value="DNA-BINDING TRANSCRIPTIONAL ACTIVATOR ALPA"/>
    <property type="match status" value="1"/>
</dbReference>
<comment type="caution">
    <text evidence="1">The sequence shown here is derived from an EMBL/GenBank/DDBJ whole genome shotgun (WGS) entry which is preliminary data.</text>
</comment>
<dbReference type="InterPro" id="IPR010260">
    <property type="entry name" value="AlpA"/>
</dbReference>
<dbReference type="RefSeq" id="WP_144187629.1">
    <property type="nucleotide sequence ID" value="NZ_VMHL01000001.1"/>
</dbReference>
<accession>A0A556RSH3</accession>
<evidence type="ECO:0000313" key="1">
    <source>
        <dbReference type="EMBL" id="TSJ91856.1"/>
    </source>
</evidence>
<proteinExistence type="predicted"/>
<organism evidence="1 2">
    <name type="scientific">Gilliamella apicola</name>
    <dbReference type="NCBI Taxonomy" id="1196095"/>
    <lineage>
        <taxon>Bacteria</taxon>
        <taxon>Pseudomonadati</taxon>
        <taxon>Pseudomonadota</taxon>
        <taxon>Gammaproteobacteria</taxon>
        <taxon>Orbales</taxon>
        <taxon>Orbaceae</taxon>
        <taxon>Gilliamella</taxon>
    </lineage>
</organism>